<protein>
    <recommendedName>
        <fullName evidence="4">DUF732 domain-containing protein</fullName>
    </recommendedName>
</protein>
<feature type="signal peptide" evidence="1">
    <location>
        <begin position="1"/>
        <end position="26"/>
    </location>
</feature>
<evidence type="ECO:0000313" key="3">
    <source>
        <dbReference type="Proteomes" id="UP000193040"/>
    </source>
</evidence>
<sequence>MSTKRGVTLAAVVGAAAFLFAPAVSADPGSPSYGQGKQAIDEQVQQHHVQLDPATDLTQYCQQVLMGDLKSGKIARVDSGPDFIAGCQDEGHSLLASR</sequence>
<comment type="caution">
    <text evidence="2">The sequence shown here is derived from an EMBL/GenBank/DDBJ whole genome shotgun (WGS) entry which is preliminary data.</text>
</comment>
<dbReference type="STRING" id="1784.VC42_04110"/>
<organism evidence="2 3">
    <name type="scientific">Mycobacterium simiae</name>
    <name type="common">Mycobacterium habana</name>
    <dbReference type="NCBI Taxonomy" id="1784"/>
    <lineage>
        <taxon>Bacteria</taxon>
        <taxon>Bacillati</taxon>
        <taxon>Actinomycetota</taxon>
        <taxon>Actinomycetes</taxon>
        <taxon>Mycobacteriales</taxon>
        <taxon>Mycobacteriaceae</taxon>
        <taxon>Mycobacterium</taxon>
        <taxon>Mycobacterium simiae complex</taxon>
    </lineage>
</organism>
<evidence type="ECO:0008006" key="4">
    <source>
        <dbReference type="Google" id="ProtNLM"/>
    </source>
</evidence>
<dbReference type="EMBL" id="MZZM01000005">
    <property type="protein sequence ID" value="ORJ64325.1"/>
    <property type="molecule type" value="Genomic_DNA"/>
</dbReference>
<proteinExistence type="predicted"/>
<dbReference type="AlphaFoldDB" id="A0A1X0YGR4"/>
<keyword evidence="1" id="KW-0732">Signal</keyword>
<name>A0A1X0YGR4_MYCSI</name>
<reference evidence="2 3" key="1">
    <citation type="submission" date="2017-03" db="EMBL/GenBank/DDBJ databases">
        <title>Genomic insights into Mycobacterium simiae human colonization.</title>
        <authorList>
            <person name="Steffani J.L."/>
            <person name="Brunck M.E."/>
            <person name="Cruz E."/>
            <person name="Montiel R."/>
            <person name="Barona F."/>
        </authorList>
    </citation>
    <scope>NUCLEOTIDE SEQUENCE [LARGE SCALE GENOMIC DNA]</scope>
    <source>
        <strain evidence="2 3">MsiGto</strain>
    </source>
</reference>
<accession>A0A1X0YGR4</accession>
<feature type="chain" id="PRO_5012642712" description="DUF732 domain-containing protein" evidence="1">
    <location>
        <begin position="27"/>
        <end position="98"/>
    </location>
</feature>
<evidence type="ECO:0000256" key="1">
    <source>
        <dbReference type="SAM" id="SignalP"/>
    </source>
</evidence>
<keyword evidence="3" id="KW-1185">Reference proteome</keyword>
<gene>
    <name evidence="2" type="ORF">B5M45_01625</name>
</gene>
<dbReference type="Proteomes" id="UP000193040">
    <property type="component" value="Unassembled WGS sequence"/>
</dbReference>
<evidence type="ECO:0000313" key="2">
    <source>
        <dbReference type="EMBL" id="ORJ64325.1"/>
    </source>
</evidence>